<evidence type="ECO:0000313" key="7">
    <source>
        <dbReference type="EMBL" id="MRH08585.1"/>
    </source>
</evidence>
<dbReference type="Proteomes" id="UP000189795">
    <property type="component" value="Unassembled WGS sequence"/>
</dbReference>
<reference evidence="20" key="14">
    <citation type="submission" date="2018-05" db="EMBL/GenBank/DDBJ databases">
        <authorList>
            <person name="Lanie J.A."/>
            <person name="Ng W.-L."/>
            <person name="Kazmierczak K.M."/>
            <person name="Andrzejewski T.M."/>
            <person name="Davidsen T.M."/>
            <person name="Wayne K.J."/>
            <person name="Tettelin H."/>
            <person name="Glass J.I."/>
            <person name="Rusch D."/>
            <person name="Podicherti R."/>
            <person name="Tsui H.-C.T."/>
            <person name="Winkler M.E."/>
        </authorList>
    </citation>
    <scope>NUCLEOTIDE SEQUENCE</scope>
    <source>
        <strain evidence="20">LR12</strain>
    </source>
</reference>
<reference evidence="29 30" key="8">
    <citation type="submission" date="2017-09" db="EMBL/GenBank/DDBJ databases">
        <title>Tripartite evolution among Lactobacillus johnsonii, Lactobacillus taiwanensis, Lactobacillus reuteri and their rodent host.</title>
        <authorList>
            <person name="Wang T."/>
            <person name="Knowles S."/>
            <person name="Cheng C."/>
        </authorList>
    </citation>
    <scope>NUCLEOTIDE SEQUENCE [LARGE SCALE GENOMIC DNA]</scope>
    <source>
        <strain evidence="16 30">103v</strain>
        <strain evidence="15 31">105n</strain>
        <strain evidence="14 29">114h</strain>
    </source>
</reference>
<evidence type="ECO:0000313" key="2">
    <source>
        <dbReference type="EMBL" id="KEK14786.1"/>
    </source>
</evidence>
<evidence type="ECO:0000313" key="28">
    <source>
        <dbReference type="Proteomes" id="UP000194286"/>
    </source>
</evidence>
<proteinExistence type="predicted"/>
<reference evidence="18" key="13">
    <citation type="submission" date="2018-05" db="EMBL/GenBank/DDBJ databases">
        <authorList>
            <person name="Peng X.Y."/>
            <person name="Xu Y.F."/>
            <person name="Luo D."/>
            <person name="Yu J."/>
            <person name="Gu J.Y."/>
        </authorList>
    </citation>
    <scope>NUCLEOTIDE SEQUENCE</scope>
    <source>
        <strain evidence="19">LR10</strain>
        <strain evidence="18">LR9</strain>
    </source>
</reference>
<reference evidence="22 36" key="11">
    <citation type="journal article" date="2018" name="J Appl Environ Microbiol">
        <title>The gut symbionts Lactobacillus reuteri R2lc and 2010 encode a polyketide synthase cluster that activates the mammalian aryl-hydrocarbon receptor.</title>
        <authorList>
            <person name="Ozcam M."/>
            <person name="Roos S."/>
            <person name="Van Pijkeren J.P."/>
        </authorList>
    </citation>
    <scope>NUCLEOTIDE SEQUENCE [LARGE SCALE GENOMIC DNA]</scope>
    <source>
        <strain evidence="22 36">R2lc</strain>
    </source>
</reference>
<dbReference type="Proteomes" id="UP000587270">
    <property type="component" value="Unassembled WGS sequence"/>
</dbReference>
<dbReference type="EMBL" id="MIMV01000208">
    <property type="protein sequence ID" value="OTA83757.1"/>
    <property type="molecule type" value="Genomic_DNA"/>
</dbReference>
<dbReference type="OrthoDB" id="2305108at2"/>
<dbReference type="Proteomes" id="UP000244083">
    <property type="component" value="Unassembled WGS sequence"/>
</dbReference>
<dbReference type="Proteomes" id="UP000027731">
    <property type="component" value="Unassembled WGS sequence"/>
</dbReference>
<evidence type="ECO:0000313" key="40">
    <source>
        <dbReference type="Proteomes" id="UP000460207"/>
    </source>
</evidence>
<evidence type="ECO:0000313" key="41">
    <source>
        <dbReference type="Proteomes" id="UP000470878"/>
    </source>
</evidence>
<keyword evidence="1" id="KW-0812">Transmembrane</keyword>
<dbReference type="EMBL" id="QGHS01000006">
    <property type="protein sequence ID" value="PWT49247.1"/>
    <property type="molecule type" value="Genomic_DNA"/>
</dbReference>
<evidence type="ECO:0000313" key="29">
    <source>
        <dbReference type="Proteomes" id="UP000215747"/>
    </source>
</evidence>
<dbReference type="EMBL" id="SRKR01000001">
    <property type="protein sequence ID" value="TGB12781.1"/>
    <property type="molecule type" value="Genomic_DNA"/>
</dbReference>
<accession>A0A073JLA9</accession>
<dbReference type="Proteomes" id="UP000245735">
    <property type="component" value="Unassembled WGS sequence"/>
</dbReference>
<evidence type="ECO:0000313" key="21">
    <source>
        <dbReference type="EMBL" id="QDR73055.1"/>
    </source>
</evidence>
<evidence type="ECO:0000313" key="43">
    <source>
        <dbReference type="Proteomes" id="UP000587270"/>
    </source>
</evidence>
<dbReference type="Proteomes" id="UP000452188">
    <property type="component" value="Unassembled WGS sequence"/>
</dbReference>
<evidence type="ECO:0000313" key="16">
    <source>
        <dbReference type="EMBL" id="OYT03434.1"/>
    </source>
</evidence>
<feature type="transmembrane region" description="Helical" evidence="1">
    <location>
        <begin position="55"/>
        <end position="87"/>
    </location>
</feature>
<dbReference type="EMBL" id="MIMU01000093">
    <property type="protein sequence ID" value="OTA84554.1"/>
    <property type="molecule type" value="Genomic_DNA"/>
</dbReference>
<evidence type="ECO:0000313" key="25">
    <source>
        <dbReference type="Proteomes" id="UP000184174"/>
    </source>
</evidence>
<dbReference type="EMBL" id="WJNA01000006">
    <property type="protein sequence ID" value="MRH08585.1"/>
    <property type="molecule type" value="Genomic_DNA"/>
</dbReference>
<evidence type="ECO:0000313" key="42">
    <source>
        <dbReference type="Proteomes" id="UP000472879"/>
    </source>
</evidence>
<dbReference type="Proteomes" id="UP000184174">
    <property type="component" value="Unassembled WGS sequence"/>
</dbReference>
<dbReference type="Proteomes" id="UP000297521">
    <property type="component" value="Unassembled WGS sequence"/>
</dbReference>
<dbReference type="EMBL" id="WJMZ01000004">
    <property type="protein sequence ID" value="MRG83805.1"/>
    <property type="molecule type" value="Genomic_DNA"/>
</dbReference>
<dbReference type="Proteomes" id="UP000245980">
    <property type="component" value="Unassembled WGS sequence"/>
</dbReference>
<reference evidence="10 25" key="4">
    <citation type="submission" date="2016-10" db="EMBL/GenBank/DDBJ databases">
        <title>Genome sequence of Lactobacillus reuteri 121, a source of glucan and fructan exopolysaccharides.</title>
        <authorList>
            <person name="Gangoiti J."/>
            <person name="Lammerts Van Bueren A."/>
            <person name="Dijkhuizen L."/>
        </authorList>
    </citation>
    <scope>NUCLEOTIDE SEQUENCE [LARGE SCALE GENOMIC DNA]</scope>
    <source>
        <strain evidence="10 25">121</strain>
    </source>
</reference>
<dbReference type="RefSeq" id="WP_003667545.1">
    <property type="nucleotide sequence ID" value="NZ_CAJSZG010000004.1"/>
</dbReference>
<evidence type="ECO:0000313" key="23">
    <source>
        <dbReference type="EMBL" id="TGB12781.1"/>
    </source>
</evidence>
<dbReference type="EMBL" id="NGQC01000033">
    <property type="protein sequence ID" value="OYT03434.1"/>
    <property type="molecule type" value="Genomic_DNA"/>
</dbReference>
<evidence type="ECO:0000313" key="30">
    <source>
        <dbReference type="Proteomes" id="UP000216122"/>
    </source>
</evidence>
<evidence type="ECO:0000313" key="35">
    <source>
        <dbReference type="Proteomes" id="UP000245980"/>
    </source>
</evidence>
<evidence type="ECO:0000313" key="31">
    <source>
        <dbReference type="Proteomes" id="UP000216681"/>
    </source>
</evidence>
<reference evidence="23" key="16">
    <citation type="submission" date="2019-04" db="EMBL/GenBank/DDBJ databases">
        <authorList>
            <person name="Bisanz J.E."/>
            <person name="Chagwedera N.D."/>
            <person name="Chawla A."/>
            <person name="Turnbaugh P.J."/>
        </authorList>
    </citation>
    <scope>NUCLEOTIDE SEQUENCE</scope>
    <source>
        <strain evidence="23">I8-5</strain>
    </source>
</reference>
<dbReference type="EMBL" id="JAOTNP010000035">
    <property type="protein sequence ID" value="MDV8947053.1"/>
    <property type="molecule type" value="Genomic_DNA"/>
</dbReference>
<evidence type="ECO:0000313" key="19">
    <source>
        <dbReference type="EMBL" id="PWT41615.1"/>
    </source>
</evidence>
<evidence type="ECO:0000313" key="10">
    <source>
        <dbReference type="EMBL" id="OJI10056.1"/>
    </source>
</evidence>
<evidence type="ECO:0000313" key="24">
    <source>
        <dbReference type="Proteomes" id="UP000027731"/>
    </source>
</evidence>
<dbReference type="Proteomes" id="UP000216681">
    <property type="component" value="Unassembled WGS sequence"/>
</dbReference>
<dbReference type="Proteomes" id="UP000441557">
    <property type="component" value="Unassembled WGS sequence"/>
</dbReference>
<reference evidence="23" key="15">
    <citation type="journal article" date="2019" name="Cell Metab.">
        <title>Nutrient sensing in CD11c cells alters the gut microbiome to regulate food intake and body mass.</title>
        <authorList>
            <person name="Chagwedera N.D."/>
            <person name="Ang Q.Y."/>
            <person name="Bisanz J.E."/>
            <person name="Leong Y.A."/>
            <person name="Ganeshan K."/>
            <person name="Cai J."/>
            <person name="Patterson A.D."/>
            <person name="Turnbaugh P.J."/>
            <person name="Chawla A."/>
        </authorList>
    </citation>
    <scope>NUCLEOTIDE SEQUENCE</scope>
    <source>
        <strain evidence="23">I8-5</strain>
    </source>
</reference>
<reference evidence="14" key="6">
    <citation type="submission" date="2017-05" db="EMBL/GenBank/DDBJ databases">
        <authorList>
            <person name="Song R."/>
            <person name="Chenine A.L."/>
            <person name="Ruprecht R.M."/>
        </authorList>
    </citation>
    <scope>NUCLEOTIDE SEQUENCE [LARGE SCALE GENOMIC DNA]</scope>
    <source>
        <strain evidence="16">103v</strain>
        <strain evidence="14">114h</strain>
    </source>
</reference>
<evidence type="ECO:0000313" key="8">
    <source>
        <dbReference type="EMBL" id="MRH79548.1"/>
    </source>
</evidence>
<reference evidence="21 37" key="17">
    <citation type="submission" date="2019-07" db="EMBL/GenBank/DDBJ databases">
        <title>Gastrointestinal microbiota of Peromyscus leucopus, the white-footed mouse.</title>
        <authorList>
            <person name="Milovic A."/>
            <person name="Bassam K."/>
            <person name="Barbour A.G."/>
        </authorList>
    </citation>
    <scope>NUCLEOTIDE SEQUENCE [LARGE SCALE GENOMIC DNA]</scope>
    <source>
        <strain evidence="21 37">LL7</strain>
    </source>
</reference>
<protein>
    <submittedName>
        <fullName evidence="2">Uncharacterized protein</fullName>
    </submittedName>
</protein>
<dbReference type="Proteomes" id="UP000194219">
    <property type="component" value="Unassembled WGS sequence"/>
</dbReference>
<evidence type="ECO:0000313" key="20">
    <source>
        <dbReference type="EMBL" id="PWT49247.1"/>
    </source>
</evidence>
<evidence type="ECO:0000313" key="22">
    <source>
        <dbReference type="EMBL" id="RMX25075.1"/>
    </source>
</evidence>
<dbReference type="Proteomes" id="UP000215747">
    <property type="component" value="Unassembled WGS sequence"/>
</dbReference>
<dbReference type="EMBL" id="MWVS01000031">
    <property type="protein sequence ID" value="OPG88954.1"/>
    <property type="molecule type" value="Genomic_DNA"/>
</dbReference>
<evidence type="ECO:0000313" key="5">
    <source>
        <dbReference type="EMBL" id="MRG83805.1"/>
    </source>
</evidence>
<dbReference type="EMBL" id="WJMX01000002">
    <property type="protein sequence ID" value="MRH79548.1"/>
    <property type="molecule type" value="Genomic_DNA"/>
</dbReference>
<reference evidence="32" key="12">
    <citation type="submission" date="2018-04" db="EMBL/GenBank/DDBJ databases">
        <title>Draft Genome Sequences of 10 Lactobacillus Species from 22 Commercial Probiotic Products.</title>
        <authorList>
            <person name="Gangiredla J."/>
            <person name="Barnaba T.J."/>
            <person name="Mammel M.K."/>
            <person name="Lacher D.W."/>
            <person name="Elkins C.A."/>
            <person name="Lampel K.A."/>
            <person name="Whitehouse C.A."/>
            <person name="Tartera C."/>
        </authorList>
    </citation>
    <scope>NUCLEOTIDE SEQUENCE [LARGE SCALE GENOMIC DNA]</scope>
    <source>
        <strain evidence="32">DS12_10</strain>
    </source>
</reference>
<dbReference type="EMBL" id="JABAFN010000020">
    <property type="protein sequence ID" value="NME22307.1"/>
    <property type="molecule type" value="Genomic_DNA"/>
</dbReference>
<evidence type="ECO:0000313" key="11">
    <source>
        <dbReference type="EMBL" id="OPG88954.1"/>
    </source>
</evidence>
<evidence type="ECO:0000313" key="34">
    <source>
        <dbReference type="Proteomes" id="UP000245866"/>
    </source>
</evidence>
<evidence type="ECO:0000313" key="37">
    <source>
        <dbReference type="Proteomes" id="UP000316394"/>
    </source>
</evidence>
<evidence type="ECO:0000313" key="4">
    <source>
        <dbReference type="EMBL" id="MRG75915.1"/>
    </source>
</evidence>
<dbReference type="EMBL" id="WJND01000002">
    <property type="protein sequence ID" value="MRG88812.1"/>
    <property type="molecule type" value="Genomic_DNA"/>
</dbReference>
<keyword evidence="1" id="KW-0472">Membrane</keyword>
<dbReference type="EMBL" id="MKQH01000014">
    <property type="protein sequence ID" value="OJI10056.1"/>
    <property type="molecule type" value="Genomic_DNA"/>
</dbReference>
<dbReference type="AlphaFoldDB" id="A0A073JLA9"/>
<dbReference type="Proteomes" id="UP001286376">
    <property type="component" value="Unassembled WGS sequence"/>
</dbReference>
<dbReference type="EMBL" id="PTLS01000028">
    <property type="protein sequence ID" value="RMX25075.1"/>
    <property type="molecule type" value="Genomic_DNA"/>
</dbReference>
<dbReference type="EMBL" id="WJMV01000040">
    <property type="protein sequence ID" value="MRG75915.1"/>
    <property type="molecule type" value="Genomic_DNA"/>
</dbReference>
<reference evidence="17" key="10">
    <citation type="journal article" date="2018" name="Genome Announc.">
        <title>Fifty-Six Draft Genome Sequences of 10 Lactobacillus Species from 22 Commercial Dietary Supplements.</title>
        <authorList>
            <person name="Gangiredla J."/>
            <person name="Barnaba T.J."/>
            <person name="Mammel M.K."/>
            <person name="Lacher D.W."/>
            <person name="Elkins C.A."/>
            <person name="Lampel K.A."/>
            <person name="Whitehouse C.A."/>
            <person name="Tartera C."/>
        </authorList>
    </citation>
    <scope>NUCLEOTIDE SEQUENCE</scope>
    <source>
        <strain evidence="17">DS12_10</strain>
    </source>
</reference>
<dbReference type="EMBL" id="NGPX01000035">
    <property type="protein sequence ID" value="OYS93169.1"/>
    <property type="molecule type" value="Genomic_DNA"/>
</dbReference>
<evidence type="ECO:0000313" key="9">
    <source>
        <dbReference type="EMBL" id="NME22307.1"/>
    </source>
</evidence>
<reference evidence="12 27" key="3">
    <citation type="submission" date="2016-09" db="EMBL/GenBank/DDBJ databases">
        <title>Lactobacillus reuteri KLR3006, genome sequencing and assembly.</title>
        <authorList>
            <person name="Lee J.-Y."/>
            <person name="Kim E.B."/>
            <person name="Choi Y.-J."/>
        </authorList>
    </citation>
    <scope>NUCLEOTIDE SEQUENCE [LARGE SCALE GENOMIC DNA]</scope>
    <source>
        <strain evidence="12 27">KLR3006</strain>
    </source>
</reference>
<reference evidence="2 24" key="1">
    <citation type="submission" date="2014-06" db="EMBL/GenBank/DDBJ databases">
        <title>Genetic determinant of reutericyclin biosynthesis of Lactobacillus reuteri.</title>
        <authorList>
            <person name="Lin X."/>
            <person name="Duar R."/>
            <person name="Walter J."/>
            <person name="Gaenzle M."/>
        </authorList>
    </citation>
    <scope>NUCLEOTIDE SEQUENCE [LARGE SCALE GENOMIC DNA]</scope>
    <source>
        <strain evidence="2 24">LTH2584</strain>
    </source>
</reference>
<evidence type="ECO:0000313" key="38">
    <source>
        <dbReference type="Proteomes" id="UP000441557"/>
    </source>
</evidence>
<dbReference type="EMBL" id="JOSX01000020">
    <property type="protein sequence ID" value="KEK14786.1"/>
    <property type="molecule type" value="Genomic_DNA"/>
</dbReference>
<reference evidence="33 34" key="9">
    <citation type="journal article" date="2018" name="Front. Microbiol.">
        <title>Comparative Genomics of the Herbivore Gut Symbiont Lactobacillus reuteri Reveals Genetic Diversity and Lifestyle Adaptation.</title>
        <authorList>
            <person name="Zhao J."/>
        </authorList>
    </citation>
    <scope>NUCLEOTIDE SEQUENCE [LARGE SCALE GENOMIC DNA]</scope>
    <source>
        <strain evidence="19 35">LR10</strain>
        <strain evidence="20 34">LR12</strain>
        <strain evidence="33">LR9</strain>
    </source>
</reference>
<evidence type="ECO:0000256" key="1">
    <source>
        <dbReference type="SAM" id="Phobius"/>
    </source>
</evidence>
<organism evidence="2 24">
    <name type="scientific">Limosilactobacillus reuteri</name>
    <name type="common">Lactobacillus reuteri</name>
    <dbReference type="NCBI Taxonomy" id="1598"/>
    <lineage>
        <taxon>Bacteria</taxon>
        <taxon>Bacillati</taxon>
        <taxon>Bacillota</taxon>
        <taxon>Bacilli</taxon>
        <taxon>Lactobacillales</taxon>
        <taxon>Lactobacillaceae</taxon>
        <taxon>Limosilactobacillus</taxon>
    </lineage>
</organism>
<dbReference type="Proteomes" id="UP000470878">
    <property type="component" value="Unassembled WGS sequence"/>
</dbReference>
<dbReference type="EMBL" id="CP041676">
    <property type="protein sequence ID" value="QDR73055.1"/>
    <property type="molecule type" value="Genomic_DNA"/>
</dbReference>
<reference evidence="38 39" key="18">
    <citation type="submission" date="2019-11" db="EMBL/GenBank/DDBJ databases">
        <title>Draft genome sequence of 12 host-associated Lactobacillus reuteri rodent strains.</title>
        <authorList>
            <person name="Zhang S."/>
            <person name="Ozcam M."/>
            <person name="Van Pijkeren J.P."/>
        </authorList>
    </citation>
    <scope>NUCLEOTIDE SEQUENCE [LARGE SCALE GENOMIC DNA]</scope>
    <source>
        <strain evidence="4 39">6799jm-1</strain>
        <strain evidence="8 41">CR</strain>
        <strain evidence="5 38">L1604-1</strain>
        <strain evidence="7 42">Lr4020</strain>
        <strain evidence="6 40">N4I</strain>
    </source>
</reference>
<reference evidence="3 44" key="20">
    <citation type="journal article" date="2022" name="Front. Cell. Infect. Microbiol.">
        <title>The probiotic and immunomodulation effects of Limosilactobacillus reuteri RGW1 isolated from calf feces.</title>
        <authorList>
            <person name="Huang K."/>
            <person name="Shi W."/>
            <person name="Yang B."/>
            <person name="Wang J."/>
        </authorList>
    </citation>
    <scope>NUCLEOTIDE SEQUENCE [LARGE SCALE GENOMIC DNA]</scope>
    <source>
        <strain evidence="3 44">RGW1</strain>
    </source>
</reference>
<dbReference type="Proteomes" id="UP000316394">
    <property type="component" value="Chromosome"/>
</dbReference>
<evidence type="ECO:0000313" key="33">
    <source>
        <dbReference type="Proteomes" id="UP000245735"/>
    </source>
</evidence>
<reference evidence="29 30" key="7">
    <citation type="submission" date="2017-05" db="EMBL/GenBank/DDBJ databases">
        <authorList>
            <person name="Lin X.B."/>
            <person name="Stothard P."/>
            <person name="Tasseva G."/>
            <person name="Walter J."/>
        </authorList>
    </citation>
    <scope>NUCLEOTIDE SEQUENCE [LARGE SCALE GENOMIC DNA]</scope>
    <source>
        <strain evidence="30">103v</strain>
        <strain evidence="15 31">105n</strain>
        <strain evidence="29">114h</strain>
    </source>
</reference>
<reference evidence="11 26" key="5">
    <citation type="submission" date="2017-03" db="EMBL/GenBank/DDBJ databases">
        <title>Antibiotic resistance of probiotic microorganisms.</title>
        <authorList>
            <person name="Sanudo A.I."/>
            <person name="Olivares M."/>
            <person name="Banuelos O."/>
        </authorList>
    </citation>
    <scope>NUCLEOTIDE SEQUENCE [LARGE SCALE GENOMIC DNA]</scope>
    <source>
        <strain evidence="11 26">CECT8605</strain>
    </source>
</reference>
<evidence type="ECO:0000313" key="17">
    <source>
        <dbReference type="EMBL" id="PTV05236.1"/>
    </source>
</evidence>
<dbReference type="PATRIC" id="fig|1598.90.peg.1975"/>
<dbReference type="Proteomes" id="UP000216122">
    <property type="component" value="Unassembled WGS sequence"/>
</dbReference>
<dbReference type="EMBL" id="QAZN01000001">
    <property type="protein sequence ID" value="PTV05236.1"/>
    <property type="molecule type" value="Genomic_DNA"/>
</dbReference>
<dbReference type="EMBL" id="QGHV01000069">
    <property type="protein sequence ID" value="PWT36596.1"/>
    <property type="molecule type" value="Genomic_DNA"/>
</dbReference>
<evidence type="ECO:0000313" key="12">
    <source>
        <dbReference type="EMBL" id="OTA83757.1"/>
    </source>
</evidence>
<evidence type="ECO:0000313" key="36">
    <source>
        <dbReference type="Proteomes" id="UP000276940"/>
    </source>
</evidence>
<dbReference type="Proteomes" id="UP000245866">
    <property type="component" value="Unassembled WGS sequence"/>
</dbReference>
<evidence type="ECO:0000313" key="13">
    <source>
        <dbReference type="EMBL" id="OTA84554.1"/>
    </source>
</evidence>
<evidence type="ECO:0000313" key="39">
    <source>
        <dbReference type="Proteomes" id="UP000452188"/>
    </source>
</evidence>
<reference evidence="3" key="21">
    <citation type="submission" date="2022-08" db="EMBL/GenBank/DDBJ databases">
        <authorList>
            <person name="Huang K."/>
        </authorList>
    </citation>
    <scope>NUCLEOTIDE SEQUENCE</scope>
    <source>
        <strain evidence="3">RGW1</strain>
    </source>
</reference>
<dbReference type="Proteomes" id="UP000460207">
    <property type="component" value="Unassembled WGS sequence"/>
</dbReference>
<evidence type="ECO:0000313" key="27">
    <source>
        <dbReference type="Proteomes" id="UP000194219"/>
    </source>
</evidence>
<dbReference type="Proteomes" id="UP000194286">
    <property type="component" value="Unassembled WGS sequence"/>
</dbReference>
<gene>
    <name evidence="11" type="ORF">B5D07_02720</name>
    <name evidence="13" type="ORF">BHL82_06755</name>
    <name evidence="12" type="ORF">BHL83_07820</name>
    <name evidence="10" type="ORF">BJI45_05445</name>
    <name evidence="22" type="ORF">C5O77_05880</name>
    <name evidence="14" type="ORF">CBF96_04020</name>
    <name evidence="15" type="ORF">CBG15_06960</name>
    <name evidence="16" type="ORF">CBG21_05660</name>
    <name evidence="17" type="ORF">DB325_00595</name>
    <name evidence="19" type="ORF">DKZ22_05950</name>
    <name evidence="20" type="ORF">DKZ23_01155</name>
    <name evidence="18" type="ORF">DKZ35_09390</name>
    <name evidence="23" type="ORF">E5F87_00330</name>
    <name evidence="21" type="ORF">FOD75_08225</name>
    <name evidence="6" type="ORF">GIX76_02165</name>
    <name evidence="8" type="ORF">GIX77_01935</name>
    <name evidence="4" type="ORF">GIX79_09195</name>
    <name evidence="5" type="ORF">GIX80_05265</name>
    <name evidence="7" type="ORF">GIX81_03800</name>
    <name evidence="9" type="ORF">HF865_06315</name>
    <name evidence="2" type="ORF">LR3_03065</name>
    <name evidence="3" type="ORF">NX099_06505</name>
</gene>
<evidence type="ECO:0000313" key="32">
    <source>
        <dbReference type="Proteomes" id="UP000244083"/>
    </source>
</evidence>
<reference evidence="9 43" key="19">
    <citation type="submission" date="2020-04" db="EMBL/GenBank/DDBJ databases">
        <authorList>
            <person name="Hitch T.C.A."/>
            <person name="Wylensek D."/>
            <person name="Clavel T."/>
        </authorList>
    </citation>
    <scope>NUCLEOTIDE SEQUENCE [LARGE SCALE GENOMIC DNA]</scope>
    <source>
        <strain evidence="9 43">WCA-386-APC-4I</strain>
    </source>
</reference>
<evidence type="ECO:0000313" key="6">
    <source>
        <dbReference type="EMBL" id="MRG88812.1"/>
    </source>
</evidence>
<evidence type="ECO:0000313" key="14">
    <source>
        <dbReference type="EMBL" id="OYS69755.1"/>
    </source>
</evidence>
<dbReference type="EMBL" id="QGHT01000020">
    <property type="protein sequence ID" value="PWT41615.1"/>
    <property type="molecule type" value="Genomic_DNA"/>
</dbReference>
<evidence type="ECO:0000313" key="15">
    <source>
        <dbReference type="EMBL" id="OYS93169.1"/>
    </source>
</evidence>
<dbReference type="Proteomes" id="UP000472879">
    <property type="component" value="Unassembled WGS sequence"/>
</dbReference>
<reference evidence="13 28" key="2">
    <citation type="submission" date="2016-09" db="EMBL/GenBank/DDBJ databases">
        <title>Lactobacillus reuteri KLR3005, genome sequencing and assembly.</title>
        <authorList>
            <person name="Lee J.-Y."/>
            <person name="Kim E.B."/>
            <person name="Choi Y.-J."/>
        </authorList>
    </citation>
    <scope>NUCLEOTIDE SEQUENCE [LARGE SCALE GENOMIC DNA]</scope>
    <source>
        <strain evidence="13 28">KLR3005</strain>
    </source>
</reference>
<sequence>MNQTITFVFTIIFLLESFWEVRLFSQLQALAIQNPTRIPPRFAKVIRLERRWNWISWILIILLFLTSSNFTILWVSLITLIETYVVWRMDNMKSKMTSED</sequence>
<evidence type="ECO:0000313" key="3">
    <source>
        <dbReference type="EMBL" id="MDV8947053.1"/>
    </source>
</evidence>
<keyword evidence="1" id="KW-1133">Transmembrane helix</keyword>
<evidence type="ECO:0000313" key="26">
    <source>
        <dbReference type="Proteomes" id="UP000189795"/>
    </source>
</evidence>
<evidence type="ECO:0000313" key="18">
    <source>
        <dbReference type="EMBL" id="PWT36596.1"/>
    </source>
</evidence>
<evidence type="ECO:0000313" key="44">
    <source>
        <dbReference type="Proteomes" id="UP001286376"/>
    </source>
</evidence>
<name>A0A073JLA9_LIMRT</name>
<dbReference type="EMBL" id="NGPL01000022">
    <property type="protein sequence ID" value="OYS69755.1"/>
    <property type="molecule type" value="Genomic_DNA"/>
</dbReference>
<dbReference type="Proteomes" id="UP000276940">
    <property type="component" value="Unassembled WGS sequence"/>
</dbReference>